<feature type="transmembrane region" description="Helical" evidence="2">
    <location>
        <begin position="202"/>
        <end position="221"/>
    </location>
</feature>
<reference evidence="5" key="1">
    <citation type="submission" date="2022-11" db="EMBL/GenBank/DDBJ databases">
        <authorList>
            <person name="Scott C."/>
            <person name="Bruce N."/>
        </authorList>
    </citation>
    <scope>NUCLEOTIDE SEQUENCE</scope>
</reference>
<dbReference type="InterPro" id="IPR055561">
    <property type="entry name" value="DUF7137"/>
</dbReference>
<protein>
    <recommendedName>
        <fullName evidence="4">DUF7137 domain-containing protein</fullName>
    </recommendedName>
</protein>
<feature type="domain" description="DUF7137" evidence="4">
    <location>
        <begin position="138"/>
        <end position="190"/>
    </location>
</feature>
<keyword evidence="2" id="KW-0812">Transmembrane</keyword>
<dbReference type="EMBL" id="CALLCH030000017">
    <property type="protein sequence ID" value="CAI4217977.1"/>
    <property type="molecule type" value="Genomic_DNA"/>
</dbReference>
<dbReference type="Proteomes" id="UP000838763">
    <property type="component" value="Unassembled WGS sequence"/>
</dbReference>
<proteinExistence type="predicted"/>
<feature type="region of interest" description="Disordered" evidence="1">
    <location>
        <begin position="37"/>
        <end position="89"/>
    </location>
</feature>
<feature type="signal peptide" evidence="3">
    <location>
        <begin position="1"/>
        <end position="22"/>
    </location>
</feature>
<feature type="compositionally biased region" description="Polar residues" evidence="1">
    <location>
        <begin position="74"/>
        <end position="83"/>
    </location>
</feature>
<feature type="chain" id="PRO_5040382822" description="DUF7137 domain-containing protein" evidence="3">
    <location>
        <begin position="23"/>
        <end position="226"/>
    </location>
</feature>
<keyword evidence="2" id="KW-1133">Transmembrane helix</keyword>
<evidence type="ECO:0000256" key="2">
    <source>
        <dbReference type="SAM" id="Phobius"/>
    </source>
</evidence>
<evidence type="ECO:0000256" key="3">
    <source>
        <dbReference type="SAM" id="SignalP"/>
    </source>
</evidence>
<feature type="domain" description="DUF7137" evidence="4">
    <location>
        <begin position="83"/>
        <end position="131"/>
    </location>
</feature>
<keyword evidence="3" id="KW-0732">Signal</keyword>
<organism evidence="5 6">
    <name type="scientific">Parascedosporium putredinis</name>
    <dbReference type="NCBI Taxonomy" id="1442378"/>
    <lineage>
        <taxon>Eukaryota</taxon>
        <taxon>Fungi</taxon>
        <taxon>Dikarya</taxon>
        <taxon>Ascomycota</taxon>
        <taxon>Pezizomycotina</taxon>
        <taxon>Sordariomycetes</taxon>
        <taxon>Hypocreomycetidae</taxon>
        <taxon>Microascales</taxon>
        <taxon>Microascaceae</taxon>
        <taxon>Parascedosporium</taxon>
    </lineage>
</organism>
<evidence type="ECO:0000313" key="5">
    <source>
        <dbReference type="EMBL" id="CAI4217977.1"/>
    </source>
</evidence>
<dbReference type="PANTHER" id="PTHR42028:SF1">
    <property type="entry name" value="YALI0E30657P"/>
    <property type="match status" value="1"/>
</dbReference>
<dbReference type="Pfam" id="PF23585">
    <property type="entry name" value="DUF7137"/>
    <property type="match status" value="2"/>
</dbReference>
<name>A0A9P1ME45_9PEZI</name>
<dbReference type="OrthoDB" id="2435509at2759"/>
<evidence type="ECO:0000259" key="4">
    <source>
        <dbReference type="Pfam" id="PF23585"/>
    </source>
</evidence>
<keyword evidence="6" id="KW-1185">Reference proteome</keyword>
<gene>
    <name evidence="5" type="ORF">PPNO1_LOCUS7573</name>
</gene>
<accession>A0A9P1ME45</accession>
<comment type="caution">
    <text evidence="5">The sequence shown here is derived from an EMBL/GenBank/DDBJ whole genome shotgun (WGS) entry which is preliminary data.</text>
</comment>
<feature type="compositionally biased region" description="Polar residues" evidence="1">
    <location>
        <begin position="46"/>
        <end position="66"/>
    </location>
</feature>
<dbReference type="PANTHER" id="PTHR42028">
    <property type="entry name" value="CHROMOSOME 1, WHOLE GENOME SHOTGUN SEQUENCE"/>
    <property type="match status" value="1"/>
</dbReference>
<evidence type="ECO:0000313" key="6">
    <source>
        <dbReference type="Proteomes" id="UP000838763"/>
    </source>
</evidence>
<evidence type="ECO:0000256" key="1">
    <source>
        <dbReference type="SAM" id="MobiDB-lite"/>
    </source>
</evidence>
<dbReference type="AlphaFoldDB" id="A0A9P1ME45"/>
<keyword evidence="2" id="KW-0472">Membrane</keyword>
<sequence>MRPTRTIAQVAFCLSTMGSLSAAWPTWMHHAGHALVGRQDNEGSDSETTSSPTKGSRPTGNLNTAGTLDPDAPRTTSPSNSGGNAVLVTPDPRFGNPLIKAGSTVTFTWNYTNLLATPTAVDVLLSRSGDTNLHPRLAPLLTDEFTMIIKDAAAEVTDAGEPGYLTRTDVRIDIYTPRPYTPLNDWNCATCSAAMSDLDKKALMFAASMGVVTVASFTWFVTGLNL</sequence>